<feature type="transmembrane region" description="Helical" evidence="2">
    <location>
        <begin position="196"/>
        <end position="223"/>
    </location>
</feature>
<keyword evidence="2" id="KW-0812">Transmembrane</keyword>
<keyword evidence="4" id="KW-1185">Reference proteome</keyword>
<evidence type="ECO:0000256" key="1">
    <source>
        <dbReference type="SAM" id="MobiDB-lite"/>
    </source>
</evidence>
<feature type="compositionally biased region" description="Basic and acidic residues" evidence="1">
    <location>
        <begin position="981"/>
        <end position="990"/>
    </location>
</feature>
<feature type="compositionally biased region" description="Low complexity" evidence="1">
    <location>
        <begin position="709"/>
        <end position="726"/>
    </location>
</feature>
<feature type="compositionally biased region" description="Low complexity" evidence="1">
    <location>
        <begin position="1"/>
        <end position="14"/>
    </location>
</feature>
<feature type="transmembrane region" description="Helical" evidence="2">
    <location>
        <begin position="243"/>
        <end position="272"/>
    </location>
</feature>
<keyword evidence="2" id="KW-1133">Transmembrane helix</keyword>
<feature type="compositionally biased region" description="Basic and acidic residues" evidence="1">
    <location>
        <begin position="943"/>
        <end position="957"/>
    </location>
</feature>
<feature type="compositionally biased region" description="Low complexity" evidence="1">
    <location>
        <begin position="661"/>
        <end position="695"/>
    </location>
</feature>
<accession>S8DUZ3</accession>
<feature type="compositionally biased region" description="Polar residues" evidence="1">
    <location>
        <begin position="771"/>
        <end position="781"/>
    </location>
</feature>
<feature type="compositionally biased region" description="Basic residues" evidence="1">
    <location>
        <begin position="835"/>
        <end position="849"/>
    </location>
</feature>
<dbReference type="OrthoDB" id="2575061at2759"/>
<evidence type="ECO:0000313" key="4">
    <source>
        <dbReference type="Proteomes" id="UP000015241"/>
    </source>
</evidence>
<feature type="compositionally biased region" description="Low complexity" evidence="1">
    <location>
        <begin position="746"/>
        <end position="760"/>
    </location>
</feature>
<evidence type="ECO:0000313" key="3">
    <source>
        <dbReference type="EMBL" id="EPS96991.1"/>
    </source>
</evidence>
<dbReference type="EMBL" id="KE504181">
    <property type="protein sequence ID" value="EPS96991.1"/>
    <property type="molecule type" value="Genomic_DNA"/>
</dbReference>
<dbReference type="HOGENOM" id="CLU_003972_0_0_1"/>
<organism evidence="3 4">
    <name type="scientific">Fomitopsis schrenkii</name>
    <name type="common">Brown rot fungus</name>
    <dbReference type="NCBI Taxonomy" id="2126942"/>
    <lineage>
        <taxon>Eukaryota</taxon>
        <taxon>Fungi</taxon>
        <taxon>Dikarya</taxon>
        <taxon>Basidiomycota</taxon>
        <taxon>Agaricomycotina</taxon>
        <taxon>Agaricomycetes</taxon>
        <taxon>Polyporales</taxon>
        <taxon>Fomitopsis</taxon>
    </lineage>
</organism>
<dbReference type="InParanoid" id="S8DUZ3"/>
<feature type="compositionally biased region" description="Acidic residues" evidence="1">
    <location>
        <begin position="603"/>
        <end position="624"/>
    </location>
</feature>
<feature type="region of interest" description="Disordered" evidence="1">
    <location>
        <begin position="1"/>
        <end position="149"/>
    </location>
</feature>
<feature type="compositionally biased region" description="Basic and acidic residues" evidence="1">
    <location>
        <begin position="125"/>
        <end position="137"/>
    </location>
</feature>
<feature type="region of interest" description="Disordered" evidence="1">
    <location>
        <begin position="523"/>
        <end position="1079"/>
    </location>
</feature>
<dbReference type="eggNOG" id="ENOG502S4B8">
    <property type="taxonomic scope" value="Eukaryota"/>
</dbReference>
<dbReference type="AlphaFoldDB" id="S8DUZ3"/>
<proteinExistence type="predicted"/>
<feature type="compositionally biased region" description="Basic and acidic residues" evidence="1">
    <location>
        <begin position="1005"/>
        <end position="1018"/>
    </location>
</feature>
<gene>
    <name evidence="3" type="ORF">FOMPIDRAFT_1052845</name>
</gene>
<feature type="compositionally biased region" description="Polar residues" evidence="1">
    <location>
        <begin position="1039"/>
        <end position="1064"/>
    </location>
</feature>
<evidence type="ECO:0000256" key="2">
    <source>
        <dbReference type="SAM" id="Phobius"/>
    </source>
</evidence>
<name>S8DUZ3_FOMSC</name>
<protein>
    <submittedName>
        <fullName evidence="3">Uncharacterized protein</fullName>
    </submittedName>
</protein>
<feature type="compositionally biased region" description="Polar residues" evidence="1">
    <location>
        <begin position="696"/>
        <end position="708"/>
    </location>
</feature>
<keyword evidence="2" id="KW-0472">Membrane</keyword>
<feature type="compositionally biased region" description="Low complexity" evidence="1">
    <location>
        <begin position="54"/>
        <end position="69"/>
    </location>
</feature>
<feature type="compositionally biased region" description="Low complexity" evidence="1">
    <location>
        <begin position="866"/>
        <end position="928"/>
    </location>
</feature>
<feature type="transmembrane region" description="Helical" evidence="2">
    <location>
        <begin position="400"/>
        <end position="418"/>
    </location>
</feature>
<feature type="compositionally biased region" description="Acidic residues" evidence="1">
    <location>
        <begin position="805"/>
        <end position="818"/>
    </location>
</feature>
<reference evidence="3 4" key="1">
    <citation type="journal article" date="2012" name="Science">
        <title>The Paleozoic origin of enzymatic lignin decomposition reconstructed from 31 fungal genomes.</title>
        <authorList>
            <person name="Floudas D."/>
            <person name="Binder M."/>
            <person name="Riley R."/>
            <person name="Barry K."/>
            <person name="Blanchette R.A."/>
            <person name="Henrissat B."/>
            <person name="Martinez A.T."/>
            <person name="Otillar R."/>
            <person name="Spatafora J.W."/>
            <person name="Yadav J.S."/>
            <person name="Aerts A."/>
            <person name="Benoit I."/>
            <person name="Boyd A."/>
            <person name="Carlson A."/>
            <person name="Copeland A."/>
            <person name="Coutinho P.M."/>
            <person name="de Vries R.P."/>
            <person name="Ferreira P."/>
            <person name="Findley K."/>
            <person name="Foster B."/>
            <person name="Gaskell J."/>
            <person name="Glotzer D."/>
            <person name="Gorecki P."/>
            <person name="Heitman J."/>
            <person name="Hesse C."/>
            <person name="Hori C."/>
            <person name="Igarashi K."/>
            <person name="Jurgens J.A."/>
            <person name="Kallen N."/>
            <person name="Kersten P."/>
            <person name="Kohler A."/>
            <person name="Kuees U."/>
            <person name="Kumar T.K.A."/>
            <person name="Kuo A."/>
            <person name="LaButti K."/>
            <person name="Larrondo L.F."/>
            <person name="Lindquist E."/>
            <person name="Ling A."/>
            <person name="Lombard V."/>
            <person name="Lucas S."/>
            <person name="Lundell T."/>
            <person name="Martin R."/>
            <person name="McLaughlin D.J."/>
            <person name="Morgenstern I."/>
            <person name="Morin E."/>
            <person name="Murat C."/>
            <person name="Nagy L.G."/>
            <person name="Nolan M."/>
            <person name="Ohm R.A."/>
            <person name="Patyshakuliyeva A."/>
            <person name="Rokas A."/>
            <person name="Ruiz-Duenas F.J."/>
            <person name="Sabat G."/>
            <person name="Salamov A."/>
            <person name="Samejima M."/>
            <person name="Schmutz J."/>
            <person name="Slot J.C."/>
            <person name="St John F."/>
            <person name="Stenlid J."/>
            <person name="Sun H."/>
            <person name="Sun S."/>
            <person name="Syed K."/>
            <person name="Tsang A."/>
            <person name="Wiebenga A."/>
            <person name="Young D."/>
            <person name="Pisabarro A."/>
            <person name="Eastwood D.C."/>
            <person name="Martin F."/>
            <person name="Cullen D."/>
            <person name="Grigoriev I.V."/>
            <person name="Hibbett D.S."/>
        </authorList>
    </citation>
    <scope>NUCLEOTIDE SEQUENCE</scope>
    <source>
        <strain evidence="4">FP-58527</strain>
    </source>
</reference>
<sequence>MSRQYDSSTPSSEDPSPKSTPPRSNSPSPPRSAGDQERPSPSTGEQLPSPPQSPQGKSSSSEGYPSWLPKRPPPPAPRSTLQSSVAGMYAGSEAGPSSEPYGRVGRNPTPRSVRIVSMPGSGSQAEKDPKARREPTEQSRAFSGPAHTRVWSRATSAGLTPTLFSAGYSQFPRPRFRSAGLHLELLRHPSWRMRCFFFLFPLFVFAHIPLQTFFDFNAVFILILVAKFPNPSAPGVPGSGRDWALGAAAYIACWFIWIFVIFIVYELIYSFVRRWRVKRPLMFPLYMSSPAFNLVSMTSYTNFCFMYHIRASAWFGEHASLRDGLAETANFYSQNWPTVVLLMPRAALSLAVLLAFWSPQPGAIAQGDAGISPRDGTFFRADGTLTDYARGVLIANAAWTAWRILVLLLSFIGLWIASGQGCAGLCGPRFRWEEEDAEKTATLVNETLSEQDALPWIWKECTLLRIKDAHDFCLTTKPPRGAESRTPSIPIEGMERIFAAVGLPSAQHPARRGVLSEGLFESPEVKPEDVPQVEKPAVTQSTPELPNVAYPPPTARPKEKPPSPPPSSYPFTSYPAQVSSAESVPFPPSPEPDEERELPSTETGEEEEGEEEEEEEEEAEESEEPSDRRTSASMSSLGQPVVSRYPFEFRVPTRGSASSASHRSPVTRSPPHSTSTPSRSTHTHSTPSTRFSHSTQSTGNRETSSESPNSGSNVHNSSMSSSFSGSPIPMPPRHPQVQRRARAGTVPAVMPASPSPAVYPTGRPRARTRTESVATDTSMTFGQLPAPVFDSDLDYHEDSSLMDVPEAEGSLEEAEQEDSVGLLSQGPSPRASRVSLRHRASGLSHHRTNGSRSRSGRGSGSGSGSGSRSQSRSRTNSATSRSESARSRAQSLIHSLTAASRSSLDLARSRANSMVRLSDSPFQSSSASDGVLSSPENYTFGHPLREQWRAEEARQEDMPEVPEIALPSSESSDPHSGGGEGEEHPHELREAPSTLSANAPSAHTPSEHTSEVSSHTERLGIPIVRRVPTGEESPPVISTADQSYVTASATIQGSETTRPQTPSSWGEVAHYPSEAWRPA</sequence>
<dbReference type="STRING" id="743788.S8DUZ3"/>
<dbReference type="Proteomes" id="UP000015241">
    <property type="component" value="Unassembled WGS sequence"/>
</dbReference>